<dbReference type="Proteomes" id="UP000297527">
    <property type="component" value="Unassembled WGS sequence"/>
</dbReference>
<sequence length="96" mass="10653">MGIHAELEALEPPSTTAATVEIHYSHEVPEILLSLLNSFFSSDLLTFFTRPTSSCLFETRTLSPISSPTILSSSRLLFSWPHPGANDHMVIEHEKS</sequence>
<name>A0A4Z1H5F2_9HELO</name>
<comment type="caution">
    <text evidence="1">The sequence shown here is derived from an EMBL/GenBank/DDBJ whole genome shotgun (WGS) entry which is preliminary data.</text>
</comment>
<gene>
    <name evidence="1" type="ORF">BCON_0523g00010</name>
</gene>
<accession>A0A4Z1H5F2</accession>
<dbReference type="AlphaFoldDB" id="A0A4Z1H5F2"/>
<keyword evidence="2" id="KW-1185">Reference proteome</keyword>
<proteinExistence type="predicted"/>
<evidence type="ECO:0000313" key="2">
    <source>
        <dbReference type="Proteomes" id="UP000297527"/>
    </source>
</evidence>
<reference evidence="1 2" key="1">
    <citation type="submission" date="2017-12" db="EMBL/GenBank/DDBJ databases">
        <title>Comparative genomics of Botrytis spp.</title>
        <authorList>
            <person name="Valero-Jimenez C.A."/>
            <person name="Tapia P."/>
            <person name="Veloso J."/>
            <person name="Silva-Moreno E."/>
            <person name="Staats M."/>
            <person name="Valdes J.H."/>
            <person name="Van Kan J.A.L."/>
        </authorList>
    </citation>
    <scope>NUCLEOTIDE SEQUENCE [LARGE SCALE GENOMIC DNA]</scope>
    <source>
        <strain evidence="1 2">MUCL11595</strain>
    </source>
</reference>
<dbReference type="EMBL" id="PQXN01000521">
    <property type="protein sequence ID" value="TGO44414.1"/>
    <property type="molecule type" value="Genomic_DNA"/>
</dbReference>
<organism evidence="1 2">
    <name type="scientific">Botryotinia convoluta</name>
    <dbReference type="NCBI Taxonomy" id="54673"/>
    <lineage>
        <taxon>Eukaryota</taxon>
        <taxon>Fungi</taxon>
        <taxon>Dikarya</taxon>
        <taxon>Ascomycota</taxon>
        <taxon>Pezizomycotina</taxon>
        <taxon>Leotiomycetes</taxon>
        <taxon>Helotiales</taxon>
        <taxon>Sclerotiniaceae</taxon>
        <taxon>Botryotinia</taxon>
    </lineage>
</organism>
<protein>
    <submittedName>
        <fullName evidence="1">Uncharacterized protein</fullName>
    </submittedName>
</protein>
<evidence type="ECO:0000313" key="1">
    <source>
        <dbReference type="EMBL" id="TGO44414.1"/>
    </source>
</evidence>